<name>B0CCV8_ACAM1</name>
<dbReference type="AlphaFoldDB" id="B0CCV8"/>
<evidence type="ECO:0000313" key="1">
    <source>
        <dbReference type="EMBL" id="ABW30400.1"/>
    </source>
</evidence>
<accession>B0CCV8</accession>
<dbReference type="HOGENOM" id="CLU_3323250_0_0_3"/>
<proteinExistence type="predicted"/>
<protein>
    <submittedName>
        <fullName evidence="1">Uncharacterized protein</fullName>
    </submittedName>
</protein>
<reference evidence="1 2" key="1">
    <citation type="journal article" date="2008" name="Proc. Natl. Acad. Sci. U.S.A.">
        <title>Niche adaptation and genome expansion in the chlorophyll d-producing cyanobacterium Acaryochloris marina.</title>
        <authorList>
            <person name="Swingley W.D."/>
            <person name="Chen M."/>
            <person name="Cheung P.C."/>
            <person name="Conrad A.L."/>
            <person name="Dejesa L.C."/>
            <person name="Hao J."/>
            <person name="Honchak B.M."/>
            <person name="Karbach L.E."/>
            <person name="Kurdoglu A."/>
            <person name="Lahiri S."/>
            <person name="Mastrian S.D."/>
            <person name="Miyashita H."/>
            <person name="Page L."/>
            <person name="Ramakrishna P."/>
            <person name="Satoh S."/>
            <person name="Sattley W.M."/>
            <person name="Shimada Y."/>
            <person name="Taylor H.L."/>
            <person name="Tomo T."/>
            <person name="Tsuchiya T."/>
            <person name="Wang Z.T."/>
            <person name="Raymond J."/>
            <person name="Mimuro M."/>
            <person name="Blankenship R.E."/>
            <person name="Touchman J.W."/>
        </authorList>
    </citation>
    <scope>NUCLEOTIDE SEQUENCE [LARGE SCALE GENOMIC DNA]</scope>
    <source>
        <strain evidence="2">MBIC 11017</strain>
    </source>
</reference>
<evidence type="ECO:0000313" key="2">
    <source>
        <dbReference type="Proteomes" id="UP000000268"/>
    </source>
</evidence>
<gene>
    <name evidence="1" type="ordered locus">AM1_5444</name>
</gene>
<dbReference type="Proteomes" id="UP000000268">
    <property type="component" value="Chromosome"/>
</dbReference>
<dbReference type="KEGG" id="amr:AM1_5444"/>
<sequence>MVSCAVDGQVVEAYAEGISTYHHSTQPGSPDKPPLPMA</sequence>
<dbReference type="EMBL" id="CP000828">
    <property type="protein sequence ID" value="ABW30400.1"/>
    <property type="molecule type" value="Genomic_DNA"/>
</dbReference>
<organism evidence="1 2">
    <name type="scientific">Acaryochloris marina (strain MBIC 11017)</name>
    <dbReference type="NCBI Taxonomy" id="329726"/>
    <lineage>
        <taxon>Bacteria</taxon>
        <taxon>Bacillati</taxon>
        <taxon>Cyanobacteriota</taxon>
        <taxon>Cyanophyceae</taxon>
        <taxon>Acaryochloridales</taxon>
        <taxon>Acaryochloridaceae</taxon>
        <taxon>Acaryochloris</taxon>
    </lineage>
</organism>
<dbReference type="STRING" id="329726.AM1_5444"/>
<keyword evidence="2" id="KW-1185">Reference proteome</keyword>